<dbReference type="SUPFAM" id="SSF47090">
    <property type="entry name" value="PGBD-like"/>
    <property type="match status" value="1"/>
</dbReference>
<dbReference type="InterPro" id="IPR036365">
    <property type="entry name" value="PGBD-like_sf"/>
</dbReference>
<reference evidence="3 4" key="1">
    <citation type="submission" date="2015-04" db="EMBL/GenBank/DDBJ databases">
        <authorList>
            <person name="Syromyatnikov M.Y."/>
            <person name="Popov V.N."/>
        </authorList>
    </citation>
    <scope>NUCLEOTIDE SEQUENCE [LARGE SCALE GENOMIC DNA]</scope>
    <source>
        <strain evidence="3 4">CECT 5292</strain>
    </source>
</reference>
<dbReference type="AlphaFoldDB" id="A0A0U1NKP7"/>
<dbReference type="OrthoDB" id="1522627at2"/>
<organism evidence="3 4">
    <name type="scientific">Nereida ignava</name>
    <dbReference type="NCBI Taxonomy" id="282199"/>
    <lineage>
        <taxon>Bacteria</taxon>
        <taxon>Pseudomonadati</taxon>
        <taxon>Pseudomonadota</taxon>
        <taxon>Alphaproteobacteria</taxon>
        <taxon>Rhodobacterales</taxon>
        <taxon>Roseobacteraceae</taxon>
        <taxon>Nereida</taxon>
    </lineage>
</organism>
<dbReference type="RefSeq" id="WP_048598654.1">
    <property type="nucleotide sequence ID" value="NZ_CVPC01000005.1"/>
</dbReference>
<dbReference type="InterPro" id="IPR002477">
    <property type="entry name" value="Peptidoglycan-bd-like"/>
</dbReference>
<name>A0A0U1NKP7_9RHOB</name>
<evidence type="ECO:0000313" key="4">
    <source>
        <dbReference type="Proteomes" id="UP000048949"/>
    </source>
</evidence>
<protein>
    <submittedName>
        <fullName evidence="3">Putative peptidoglycan binding domain protein</fullName>
    </submittedName>
</protein>
<keyword evidence="1" id="KW-0732">Signal</keyword>
<proteinExistence type="predicted"/>
<feature type="signal peptide" evidence="1">
    <location>
        <begin position="1"/>
        <end position="18"/>
    </location>
</feature>
<dbReference type="Gene3D" id="1.10.101.10">
    <property type="entry name" value="PGBD-like superfamily/PGBD"/>
    <property type="match status" value="1"/>
</dbReference>
<gene>
    <name evidence="3" type="ORF">NIG5292_01312</name>
</gene>
<dbReference type="InterPro" id="IPR029045">
    <property type="entry name" value="ClpP/crotonase-like_dom_sf"/>
</dbReference>
<dbReference type="SUPFAM" id="SSF52096">
    <property type="entry name" value="ClpP/crotonase"/>
    <property type="match status" value="1"/>
</dbReference>
<dbReference type="Pfam" id="PF01471">
    <property type="entry name" value="PG_binding_1"/>
    <property type="match status" value="1"/>
</dbReference>
<dbReference type="EMBL" id="CVQV01000005">
    <property type="protein sequence ID" value="CRK75268.1"/>
    <property type="molecule type" value="Genomic_DNA"/>
</dbReference>
<feature type="chain" id="PRO_5006712213" evidence="1">
    <location>
        <begin position="19"/>
        <end position="461"/>
    </location>
</feature>
<evidence type="ECO:0000259" key="2">
    <source>
        <dbReference type="Pfam" id="PF01471"/>
    </source>
</evidence>
<feature type="domain" description="Peptidoglycan binding-like" evidence="2">
    <location>
        <begin position="269"/>
        <end position="307"/>
    </location>
</feature>
<accession>A0A0U1NKP7</accession>
<keyword evidence="4" id="KW-1185">Reference proteome</keyword>
<sequence length="461" mass="51149">MKYLLSLTLIIWSSITFAQDRGPFDLTVYGSFLHTGEVPSALFFFNDIEQYDSFELRRALRDHAIKVVVLGSDGGSVFEGLSMAGILNDKSIATYVPELPGDMGCYSACAYMFFGGQVRLAKGNLAVHQAGSYGMKNDESKQIVSETQQATQFTVSEIIGFLNEFDTPPWVYEKMFRSREFYEFSDKEKAELSSRSSELGAVELSSIDNFIARFFDHLEKLKVKEKEMSANVSADQLTEQKPQIDKKIPKQLPPEKPKKFVPNLSISGIQKFLNAAGCSAGPADGKWGAKTKSAVIAFSRQHGLKIDMKNVLSDEFLIKIIDTSLKCRPEKHTDQGANSCISKASHASYCDDSIESDLRKFPKFSLLRVRCGREAGVYSLKLVGTTTSHGGYGFELRHKSGINVMKSKLSGIFLANGLYAKLRMKVYLGNTNRNLFNIKLKKRGSTYTGTTARGCEVAVSN</sequence>
<dbReference type="InterPro" id="IPR036366">
    <property type="entry name" value="PGBDSf"/>
</dbReference>
<evidence type="ECO:0000313" key="3">
    <source>
        <dbReference type="EMBL" id="CRK75268.1"/>
    </source>
</evidence>
<evidence type="ECO:0000256" key="1">
    <source>
        <dbReference type="SAM" id="SignalP"/>
    </source>
</evidence>
<dbReference type="STRING" id="282199.GCA_001049735_01311"/>
<dbReference type="Proteomes" id="UP000048949">
    <property type="component" value="Unassembled WGS sequence"/>
</dbReference>